<comment type="similarity">
    <text evidence="9">Belongs to the MDM12 family.</text>
</comment>
<evidence type="ECO:0000259" key="11">
    <source>
        <dbReference type="PROSITE" id="PS51847"/>
    </source>
</evidence>
<evidence type="ECO:0000256" key="2">
    <source>
        <dbReference type="ARBA" id="ARBA00022448"/>
    </source>
</evidence>
<evidence type="ECO:0000256" key="1">
    <source>
        <dbReference type="ARBA" id="ARBA00004370"/>
    </source>
</evidence>
<keyword evidence="2" id="KW-0813">Transport</keyword>
<evidence type="ECO:0000256" key="4">
    <source>
        <dbReference type="ARBA" id="ARBA00022824"/>
    </source>
</evidence>
<dbReference type="InterPro" id="IPR027532">
    <property type="entry name" value="Mdm12"/>
</dbReference>
<dbReference type="HAMAP" id="MF_03104">
    <property type="entry name" value="Mdm12"/>
    <property type="match status" value="1"/>
</dbReference>
<evidence type="ECO:0000313" key="12">
    <source>
        <dbReference type="EMBL" id="KAL2039323.1"/>
    </source>
</evidence>
<feature type="region of interest" description="Disordered" evidence="10">
    <location>
        <begin position="66"/>
        <end position="129"/>
    </location>
</feature>
<evidence type="ECO:0000256" key="10">
    <source>
        <dbReference type="SAM" id="MobiDB-lite"/>
    </source>
</evidence>
<keyword evidence="5" id="KW-0445">Lipid transport</keyword>
<keyword evidence="3 9" id="KW-1000">Mitochondrion outer membrane</keyword>
<gene>
    <name evidence="9" type="primary">MDM12</name>
    <name evidence="12" type="ORF">N7G274_007991</name>
</gene>
<reference evidence="12 13" key="1">
    <citation type="submission" date="2024-09" db="EMBL/GenBank/DDBJ databases">
        <title>Rethinking Asexuality: The Enigmatic Case of Functional Sexual Genes in Lepraria (Stereocaulaceae).</title>
        <authorList>
            <person name="Doellman M."/>
            <person name="Sun Y."/>
            <person name="Barcenas-Pena A."/>
            <person name="Lumbsch H.T."/>
            <person name="Grewe F."/>
        </authorList>
    </citation>
    <scope>NUCLEOTIDE SEQUENCE [LARGE SCALE GENOMIC DNA]</scope>
    <source>
        <strain evidence="12 13">Mercado 3170</strain>
    </source>
</reference>
<name>A0ABR4A7L7_9LECA</name>
<accession>A0ABR4A7L7</accession>
<comment type="function">
    <text evidence="9">Component of the ERMES/MDM complex, which serves as a molecular tether to connect the endoplasmic reticulum (ER) and mitochondria. Components of this complex are involved in the control of mitochondrial shape and protein biogenesis, and function in nonvesicular lipid trafficking between the ER and mitochondria. MDM12 is required for the interaction of the ER-resident membrane protein MMM1 and the outer mitochondrial membrane-resident beta-barrel protein MDM10. The MDM12-MMM1 subcomplex functions in the major beta-barrel assembly pathway that is responsible for biogenesis of all mitochondrial outer membrane beta-barrel proteins, and acts in a late step after the SAM complex. The MDM10-MDM12-MMM1 subcomplex further acts in the TOM40-specific pathway after the action of the MDM12-MMM1 complex. Essential for establishing and maintaining the structure of mitochondria and maintenance of mtDNA nucleoids.</text>
</comment>
<dbReference type="PANTHER" id="PTHR28204:SF1">
    <property type="entry name" value="MITOCHONDRIAL DISTRIBUTION AND MORPHOLOGY PROTEIN 12"/>
    <property type="match status" value="1"/>
</dbReference>
<dbReference type="Pfam" id="PF26544">
    <property type="entry name" value="Mdm12"/>
    <property type="match status" value="2"/>
</dbReference>
<organism evidence="12 13">
    <name type="scientific">Stereocaulon virgatum</name>
    <dbReference type="NCBI Taxonomy" id="373712"/>
    <lineage>
        <taxon>Eukaryota</taxon>
        <taxon>Fungi</taxon>
        <taxon>Dikarya</taxon>
        <taxon>Ascomycota</taxon>
        <taxon>Pezizomycotina</taxon>
        <taxon>Lecanoromycetes</taxon>
        <taxon>OSLEUM clade</taxon>
        <taxon>Lecanoromycetidae</taxon>
        <taxon>Lecanorales</taxon>
        <taxon>Lecanorineae</taxon>
        <taxon>Stereocaulaceae</taxon>
        <taxon>Stereocaulon</taxon>
    </lineage>
</organism>
<feature type="compositionally biased region" description="Acidic residues" evidence="10">
    <location>
        <begin position="66"/>
        <end position="90"/>
    </location>
</feature>
<evidence type="ECO:0000256" key="8">
    <source>
        <dbReference type="ARBA" id="ARBA00023136"/>
    </source>
</evidence>
<feature type="compositionally biased region" description="Polar residues" evidence="10">
    <location>
        <begin position="222"/>
        <end position="233"/>
    </location>
</feature>
<feature type="compositionally biased region" description="Low complexity" evidence="10">
    <location>
        <begin position="202"/>
        <end position="221"/>
    </location>
</feature>
<evidence type="ECO:0000256" key="5">
    <source>
        <dbReference type="ARBA" id="ARBA00023055"/>
    </source>
</evidence>
<dbReference type="Proteomes" id="UP001590950">
    <property type="component" value="Unassembled WGS sequence"/>
</dbReference>
<comment type="subunit">
    <text evidence="9">Component of the ER-mitochondria encounter structure (ERMES) or MDM complex, composed of MMM1, MDM10, MDM12 and MDM34. A MMM1 homodimer associates with one molecule of MDM12 on each side in a pairwise head-to-tail manner, and the SMP-LTD domains of MMM1 and MDM12 generate a continuous hydrophobic tunnel for phospholipid trafficking.</text>
</comment>
<dbReference type="EMBL" id="JBEFKJ010000026">
    <property type="protein sequence ID" value="KAL2039323.1"/>
    <property type="molecule type" value="Genomic_DNA"/>
</dbReference>
<feature type="region of interest" description="Disordered" evidence="10">
    <location>
        <begin position="195"/>
        <end position="233"/>
    </location>
</feature>
<keyword evidence="4 9" id="KW-0256">Endoplasmic reticulum</keyword>
<keyword evidence="13" id="KW-1185">Reference proteome</keyword>
<dbReference type="InterPro" id="IPR031468">
    <property type="entry name" value="SMP_LBD"/>
</dbReference>
<evidence type="ECO:0000256" key="9">
    <source>
        <dbReference type="HAMAP-Rule" id="MF_03104"/>
    </source>
</evidence>
<dbReference type="PROSITE" id="PS51847">
    <property type="entry name" value="SMP"/>
    <property type="match status" value="1"/>
</dbReference>
<proteinExistence type="inferred from homology"/>
<evidence type="ECO:0000256" key="3">
    <source>
        <dbReference type="ARBA" id="ARBA00022787"/>
    </source>
</evidence>
<feature type="domain" description="SMP-LTD" evidence="11">
    <location>
        <begin position="1"/>
        <end position="392"/>
    </location>
</feature>
<comment type="subcellular location">
    <subcellularLocation>
        <location evidence="1">Membrane</location>
    </subcellularLocation>
    <subcellularLocation>
        <location evidence="9">Mitochondrion outer membrane</location>
        <topology evidence="9">Peripheral membrane protein</topology>
        <orientation evidence="9">Cytoplasmic side</orientation>
    </subcellularLocation>
    <subcellularLocation>
        <location evidence="9">Endoplasmic reticulum membrane</location>
        <topology evidence="9">Peripheral membrane protein</topology>
        <orientation evidence="9">Cytoplasmic side</orientation>
    </subcellularLocation>
    <text evidence="9">The ERMES/MDM complex localizes to a few discrete foci (around 10 per single cell), that represent mitochondria-endoplasmic reticulum junctions. These foci are often found next to mtDNA nucleoids.</text>
</comment>
<keyword evidence="7 9" id="KW-0496">Mitochondrion</keyword>
<keyword evidence="8 9" id="KW-0472">Membrane</keyword>
<evidence type="ECO:0000256" key="6">
    <source>
        <dbReference type="ARBA" id="ARBA00023121"/>
    </source>
</evidence>
<dbReference type="PANTHER" id="PTHR28204">
    <property type="entry name" value="MITOCHONDRIAL DISTRIBUTION AND MORPHOLOGY PROTEIN 12"/>
    <property type="match status" value="1"/>
</dbReference>
<sequence>MSIEIDWPNLTTGPSGQELADSIRDFIHEKFQQVQLPRFIRSVQVHSFDFGEECPVVELKDISDPLDEFYEDDGDEDEDEEVPEGAEEGQLDPLSPAKAEAQAPLKSSKSRKVSSSATPKPTFIDSRLPNLRSGIATPFLSRSTTPGIGSTSNLGYFHLPLSAGLSGTQTPLAPWNDFQGPPSPLRQHDQHWHHNHHEYADPSSRPSTSHTLPTSPPFTHTQEAPSTTGDRSQDLQTTLHISYSGSLSLSLTAEILLDYPMPSFVGIPLKLQITGLSFDGVALLAYLRQPDKNKVNFCFLGAEDAKALVADDGGLSGAPRGQGDLDGTQDKGKEGKLGDLLREIRVESQIGRQENGKQVLKNVGKVEKFVLEQVQRIFEDEFVWPSFWTFLV</sequence>
<dbReference type="CDD" id="cd21672">
    <property type="entry name" value="SMP_Mdm12"/>
    <property type="match status" value="1"/>
</dbReference>
<comment type="caution">
    <text evidence="12">The sequence shown here is derived from an EMBL/GenBank/DDBJ whole genome shotgun (WGS) entry which is preliminary data.</text>
</comment>
<keyword evidence="6" id="KW-0446">Lipid-binding</keyword>
<evidence type="ECO:0000256" key="7">
    <source>
        <dbReference type="ARBA" id="ARBA00023128"/>
    </source>
</evidence>
<protein>
    <recommendedName>
        <fullName evidence="9">Mitochondrial distribution and morphology protein 12</fullName>
    </recommendedName>
    <alternativeName>
        <fullName evidence="9">Mitochondrial inheritance component MDM12</fullName>
    </alternativeName>
</protein>
<evidence type="ECO:0000313" key="13">
    <source>
        <dbReference type="Proteomes" id="UP001590950"/>
    </source>
</evidence>